<dbReference type="Proteomes" id="UP001194580">
    <property type="component" value="Unassembled WGS sequence"/>
</dbReference>
<evidence type="ECO:0000313" key="3">
    <source>
        <dbReference type="Proteomes" id="UP001194580"/>
    </source>
</evidence>
<comment type="caution">
    <text evidence="2">The sequence shown here is derived from an EMBL/GenBank/DDBJ whole genome shotgun (WGS) entry which is preliminary data.</text>
</comment>
<feature type="compositionally biased region" description="Low complexity" evidence="1">
    <location>
        <begin position="33"/>
        <end position="54"/>
    </location>
</feature>
<gene>
    <name evidence="2" type="ORF">BGZ95_008457</name>
</gene>
<sequence>MYWLEDDGAGVGRGRRSSMPTLHMTIPFLQNDSLSSSSSSSSTSNSTTTSSSASVGSIPG</sequence>
<name>A0AAD4CZW6_9FUNG</name>
<organism evidence="2 3">
    <name type="scientific">Linnemannia exigua</name>
    <dbReference type="NCBI Taxonomy" id="604196"/>
    <lineage>
        <taxon>Eukaryota</taxon>
        <taxon>Fungi</taxon>
        <taxon>Fungi incertae sedis</taxon>
        <taxon>Mucoromycota</taxon>
        <taxon>Mortierellomycotina</taxon>
        <taxon>Mortierellomycetes</taxon>
        <taxon>Mortierellales</taxon>
        <taxon>Mortierellaceae</taxon>
        <taxon>Linnemannia</taxon>
    </lineage>
</organism>
<accession>A0AAD4CZW6</accession>
<keyword evidence="3" id="KW-1185">Reference proteome</keyword>
<protein>
    <submittedName>
        <fullName evidence="2">Uncharacterized protein</fullName>
    </submittedName>
</protein>
<proteinExistence type="predicted"/>
<evidence type="ECO:0000256" key="1">
    <source>
        <dbReference type="SAM" id="MobiDB-lite"/>
    </source>
</evidence>
<feature type="non-terminal residue" evidence="2">
    <location>
        <position position="60"/>
    </location>
</feature>
<dbReference type="EMBL" id="JAAAIL010004459">
    <property type="protein sequence ID" value="KAG0247742.1"/>
    <property type="molecule type" value="Genomic_DNA"/>
</dbReference>
<reference evidence="2" key="1">
    <citation type="journal article" date="2020" name="Fungal Divers.">
        <title>Resolving the Mortierellaceae phylogeny through synthesis of multi-gene phylogenetics and phylogenomics.</title>
        <authorList>
            <person name="Vandepol N."/>
            <person name="Liber J."/>
            <person name="Desiro A."/>
            <person name="Na H."/>
            <person name="Kennedy M."/>
            <person name="Barry K."/>
            <person name="Grigoriev I.V."/>
            <person name="Miller A.N."/>
            <person name="O'Donnell K."/>
            <person name="Stajich J.E."/>
            <person name="Bonito G."/>
        </authorList>
    </citation>
    <scope>NUCLEOTIDE SEQUENCE</scope>
    <source>
        <strain evidence="2">NRRL 28262</strain>
    </source>
</reference>
<dbReference type="AlphaFoldDB" id="A0AAD4CZW6"/>
<evidence type="ECO:0000313" key="2">
    <source>
        <dbReference type="EMBL" id="KAG0247742.1"/>
    </source>
</evidence>
<feature type="region of interest" description="Disordered" evidence="1">
    <location>
        <begin position="30"/>
        <end position="60"/>
    </location>
</feature>